<dbReference type="OrthoDB" id="196547at2759"/>
<dbReference type="SUPFAM" id="SSF48097">
    <property type="entry name" value="Regulator of G-protein signaling, RGS"/>
    <property type="match status" value="1"/>
</dbReference>
<dbReference type="AlphaFoldDB" id="A0A068RPW7"/>
<protein>
    <recommendedName>
        <fullName evidence="2">RGS domain-containing protein</fullName>
    </recommendedName>
</protein>
<feature type="region of interest" description="Disordered" evidence="1">
    <location>
        <begin position="1"/>
        <end position="85"/>
    </location>
</feature>
<dbReference type="PROSITE" id="PS50132">
    <property type="entry name" value="RGS"/>
    <property type="match status" value="1"/>
</dbReference>
<feature type="region of interest" description="Disordered" evidence="1">
    <location>
        <begin position="378"/>
        <end position="417"/>
    </location>
</feature>
<dbReference type="InterPro" id="IPR044926">
    <property type="entry name" value="RGS_subdomain_2"/>
</dbReference>
<evidence type="ECO:0000313" key="3">
    <source>
        <dbReference type="EMBL" id="CDH51667.1"/>
    </source>
</evidence>
<evidence type="ECO:0000256" key="1">
    <source>
        <dbReference type="SAM" id="MobiDB-lite"/>
    </source>
</evidence>
<feature type="compositionally biased region" description="Low complexity" evidence="1">
    <location>
        <begin position="385"/>
        <end position="410"/>
    </location>
</feature>
<dbReference type="InterPro" id="IPR016137">
    <property type="entry name" value="RGS"/>
</dbReference>
<dbReference type="VEuPathDB" id="FungiDB:LCOR_03241.1"/>
<evidence type="ECO:0000259" key="2">
    <source>
        <dbReference type="PROSITE" id="PS50132"/>
    </source>
</evidence>
<sequence>MATTHHEQDDLSSTGPFTSKPLIEQRRGSLAHMFLTTTSSLQQSAAQEALEDPMDQDWPPPPHPPPLESPSMHGGSSIPFGRRRSSSCNMLTTPSIVGGAASKGHGGVDRLLNVHTLYKIKRRKFHLFGSQQQKHDLPPAAAPILSSSFSSPLLEDVSIAEIRREGVKGMLQSKIPICYFLYHLLQEISSENLFFFTEIEQYESFTYMTLVQQLATAQHIYDTYLSPNSHFEVNIDERIRHAVQHALQEKQVQGCFDPAKQAVYALLESSFMRFIDTPIWYEMVKQCGNIIGEETMCHNEETKHAAVNTLLRYIEQQHAMLYTNPHMDAPLSMCMQTAKKRHDLTKSMVHEFCLTVVGVEFQYYNIWSTRQDEHEDHLEYHHRQSSSSSSFMTPSSSMSSLSSHSRSGSSQLIQALKRPRQVVEAFDFFAKKKK</sequence>
<proteinExistence type="predicted"/>
<name>A0A068RPW7_9FUNG</name>
<dbReference type="Gene3D" id="1.10.167.10">
    <property type="entry name" value="Regulator of G-protein Signalling 4, domain 2"/>
    <property type="match status" value="1"/>
</dbReference>
<dbReference type="SMART" id="SM00315">
    <property type="entry name" value="RGS"/>
    <property type="match status" value="1"/>
</dbReference>
<dbReference type="InterPro" id="IPR036305">
    <property type="entry name" value="RGS_sf"/>
</dbReference>
<dbReference type="Pfam" id="PF00615">
    <property type="entry name" value="RGS"/>
    <property type="match status" value="1"/>
</dbReference>
<organism evidence="3 4">
    <name type="scientific">Lichtheimia corymbifera JMRC:FSU:9682</name>
    <dbReference type="NCBI Taxonomy" id="1263082"/>
    <lineage>
        <taxon>Eukaryota</taxon>
        <taxon>Fungi</taxon>
        <taxon>Fungi incertae sedis</taxon>
        <taxon>Mucoromycota</taxon>
        <taxon>Mucoromycotina</taxon>
        <taxon>Mucoromycetes</taxon>
        <taxon>Mucorales</taxon>
        <taxon>Lichtheimiaceae</taxon>
        <taxon>Lichtheimia</taxon>
    </lineage>
</organism>
<evidence type="ECO:0000313" key="4">
    <source>
        <dbReference type="Proteomes" id="UP000027586"/>
    </source>
</evidence>
<feature type="compositionally biased region" description="Polar residues" evidence="1">
    <location>
        <begin position="35"/>
        <end position="46"/>
    </location>
</feature>
<accession>A0A068RPW7</accession>
<dbReference type="PANTHER" id="PTHR10845">
    <property type="entry name" value="REGULATOR OF G PROTEIN SIGNALING"/>
    <property type="match status" value="1"/>
</dbReference>
<keyword evidence="4" id="KW-1185">Reference proteome</keyword>
<feature type="compositionally biased region" description="Pro residues" evidence="1">
    <location>
        <begin position="58"/>
        <end position="68"/>
    </location>
</feature>
<dbReference type="STRING" id="1263082.A0A068RPW7"/>
<dbReference type="EMBL" id="CBTN010000010">
    <property type="protein sequence ID" value="CDH51667.1"/>
    <property type="molecule type" value="Genomic_DNA"/>
</dbReference>
<dbReference type="Proteomes" id="UP000027586">
    <property type="component" value="Unassembled WGS sequence"/>
</dbReference>
<gene>
    <name evidence="3" type="ORF">LCOR_03241.1</name>
</gene>
<comment type="caution">
    <text evidence="3">The sequence shown here is derived from an EMBL/GenBank/DDBJ whole genome shotgun (WGS) entry which is preliminary data.</text>
</comment>
<reference evidence="3" key="1">
    <citation type="submission" date="2013-08" db="EMBL/GenBank/DDBJ databases">
        <title>Gene expansion shapes genome architecture in the human pathogen Lichtheimia corymbifera: an evolutionary genomics analysis in the ancient terrestrial Mucorales (Mucoromycotina).</title>
        <authorList>
            <person name="Schwartze V.U."/>
            <person name="Winter S."/>
            <person name="Shelest E."/>
            <person name="Marcet-Houben M."/>
            <person name="Horn F."/>
            <person name="Wehner S."/>
            <person name="Hoffmann K."/>
            <person name="Riege K."/>
            <person name="Sammeth M."/>
            <person name="Nowrousian M."/>
            <person name="Valiante V."/>
            <person name="Linde J."/>
            <person name="Jacobsen I.D."/>
            <person name="Marz M."/>
            <person name="Brakhage A.A."/>
            <person name="Gabaldon T."/>
            <person name="Bocker S."/>
            <person name="Voigt K."/>
        </authorList>
    </citation>
    <scope>NUCLEOTIDE SEQUENCE [LARGE SCALE GENOMIC DNA]</scope>
    <source>
        <strain evidence="3">FSU 9682</strain>
    </source>
</reference>
<dbReference type="CDD" id="cd07440">
    <property type="entry name" value="RGS"/>
    <property type="match status" value="1"/>
</dbReference>
<feature type="domain" description="RGS" evidence="2">
    <location>
        <begin position="166"/>
        <end position="284"/>
    </location>
</feature>
<dbReference type="PANTHER" id="PTHR10845:SF192">
    <property type="entry name" value="DOUBLE HIT, ISOFORM B"/>
    <property type="match status" value="1"/>
</dbReference>